<feature type="transmembrane region" description="Helical" evidence="1">
    <location>
        <begin position="120"/>
        <end position="140"/>
    </location>
</feature>
<feature type="transmembrane region" description="Helical" evidence="1">
    <location>
        <begin position="54"/>
        <end position="77"/>
    </location>
</feature>
<name>A0A7Z2VDS6_XANCA</name>
<organism evidence="2 3">
    <name type="scientific">Xanthomonas campestris pv. badrii</name>
    <dbReference type="NCBI Taxonomy" id="149696"/>
    <lineage>
        <taxon>Bacteria</taxon>
        <taxon>Pseudomonadati</taxon>
        <taxon>Pseudomonadota</taxon>
        <taxon>Gammaproteobacteria</taxon>
        <taxon>Lysobacterales</taxon>
        <taxon>Lysobacteraceae</taxon>
        <taxon>Xanthomonas</taxon>
    </lineage>
</organism>
<sequence>MRDALLATAHAIKGSLVFLGSVLLSCVAATILSGFLIALILAMSGSGGAAPTFFLYYCFFAFGIGSPFFVLLGTPTLHFVPGLKHAHPYVAGIAGAAIVASLCLLLRLMHASSGPFDSLASLAAFVACPSLWAGIASCIYQRTKELTATA</sequence>
<keyword evidence="1" id="KW-0812">Transmembrane</keyword>
<dbReference type="AlphaFoldDB" id="A0A7Z2VDS6"/>
<accession>A0A7Z2VDS6</accession>
<reference evidence="2 3" key="2">
    <citation type="submission" date="2020-04" db="EMBL/GenBank/DDBJ databases">
        <authorList>
            <person name="Fomenkov A."/>
            <person name="Anton B.P."/>
            <person name="Roberts R.J."/>
        </authorList>
    </citation>
    <scope>NUCLEOTIDE SEQUENCE [LARGE SCALE GENOMIC DNA]</scope>
    <source>
        <strain evidence="2 3">NEB122</strain>
    </source>
</reference>
<proteinExistence type="predicted"/>
<feature type="transmembrane region" description="Helical" evidence="1">
    <location>
        <begin position="89"/>
        <end position="108"/>
    </location>
</feature>
<evidence type="ECO:0000313" key="2">
    <source>
        <dbReference type="EMBL" id="QJD69635.1"/>
    </source>
</evidence>
<reference evidence="2 3" key="1">
    <citation type="submission" date="2020-04" db="EMBL/GenBank/DDBJ databases">
        <title>Genome-Wide Identification of 5-Methylcytosine Sites in Bacterial Genomes By High-Throughput Sequencing of MspJI Restriction Fragments.</title>
        <authorList>
            <person name="Wu V."/>
        </authorList>
    </citation>
    <scope>NUCLEOTIDE SEQUENCE [LARGE SCALE GENOMIC DNA]</scope>
    <source>
        <strain evidence="2 3">NEB122</strain>
    </source>
</reference>
<evidence type="ECO:0000256" key="1">
    <source>
        <dbReference type="SAM" id="Phobius"/>
    </source>
</evidence>
<gene>
    <name evidence="2" type="ORF">HG421_19365</name>
</gene>
<feature type="transmembrane region" description="Helical" evidence="1">
    <location>
        <begin position="16"/>
        <end position="42"/>
    </location>
</feature>
<dbReference type="Proteomes" id="UP000503498">
    <property type="component" value="Chromosome"/>
</dbReference>
<keyword evidence="1" id="KW-1133">Transmembrane helix</keyword>
<evidence type="ECO:0000313" key="3">
    <source>
        <dbReference type="Proteomes" id="UP000503498"/>
    </source>
</evidence>
<protein>
    <submittedName>
        <fullName evidence="2">Uncharacterized protein</fullName>
    </submittedName>
</protein>
<dbReference type="EMBL" id="CP051651">
    <property type="protein sequence ID" value="QJD69635.1"/>
    <property type="molecule type" value="Genomic_DNA"/>
</dbReference>
<dbReference type="RefSeq" id="WP_169707766.1">
    <property type="nucleotide sequence ID" value="NZ_CP051651.1"/>
</dbReference>
<keyword evidence="1" id="KW-0472">Membrane</keyword>
<dbReference type="PROSITE" id="PS51257">
    <property type="entry name" value="PROKAR_LIPOPROTEIN"/>
    <property type="match status" value="1"/>
</dbReference>